<evidence type="ECO:0000256" key="1">
    <source>
        <dbReference type="SAM" id="MobiDB-lite"/>
    </source>
</evidence>
<accession>A0ABQ4Z603</accession>
<reference evidence="2" key="1">
    <citation type="journal article" date="2022" name="Int. J. Mol. Sci.">
        <title>Draft Genome of Tanacetum Coccineum: Genomic Comparison of Closely Related Tanacetum-Family Plants.</title>
        <authorList>
            <person name="Yamashiro T."/>
            <person name="Shiraishi A."/>
            <person name="Nakayama K."/>
            <person name="Satake H."/>
        </authorList>
    </citation>
    <scope>NUCLEOTIDE SEQUENCE</scope>
</reference>
<name>A0ABQ4Z603_9ASTR</name>
<feature type="compositionally biased region" description="Polar residues" evidence="1">
    <location>
        <begin position="590"/>
        <end position="602"/>
    </location>
</feature>
<protein>
    <submittedName>
        <fullName evidence="2">Uncharacterized protein</fullName>
    </submittedName>
</protein>
<dbReference type="Proteomes" id="UP001151760">
    <property type="component" value="Unassembled WGS sequence"/>
</dbReference>
<feature type="compositionally biased region" description="Polar residues" evidence="1">
    <location>
        <begin position="387"/>
        <end position="400"/>
    </location>
</feature>
<dbReference type="EMBL" id="BQNB010010962">
    <property type="protein sequence ID" value="GJS84278.1"/>
    <property type="molecule type" value="Genomic_DNA"/>
</dbReference>
<gene>
    <name evidence="2" type="ORF">Tco_0750819</name>
</gene>
<evidence type="ECO:0000313" key="3">
    <source>
        <dbReference type="Proteomes" id="UP001151760"/>
    </source>
</evidence>
<evidence type="ECO:0000313" key="2">
    <source>
        <dbReference type="EMBL" id="GJS84278.1"/>
    </source>
</evidence>
<keyword evidence="3" id="KW-1185">Reference proteome</keyword>
<proteinExistence type="predicted"/>
<sequence>MAGEQTSQTPLSELTTTTSDQSRWKTLLQFRRANIHQKTQHTSHLKALQGIPTRGVHTTYGHVNMQTTPLQKKQRVPSQNSQVIRGQGHGLRVQSNVREQYTQVTPIVTAYLEHVPKDNGNTHFQACTSINSISQDNPKPPENLGQYKLSRSFTYRKLQFMISLKGCIFETYVKSKDSDLWHAIIYGDFPPTQNNPETKNDEIVQFDKQSHDLKKRLAKNNEAKMNFKKDATLKLFKSTNQERYEHVGPEVTSSQDGQGHKMAKKRLCLVDDLKILRFKLEILSRRFFQIEPTLSQVDPYRTGDDGVAASFQWSRIHKPRAHTQDFKEKVLVAPEMLKNDVEPITPKLLNKQTAHSAYIKHTQEEATVLRDLVEHIQSKYPLDQSLESACSASGSQPSGNTKKDKIRQTPSSTQMNKVEARPRKVKSSFKNKDCVVQPKGTAHVQHSKRNVNSELKCVKCNGCMLSDNHDLCVLDFINNVNARKESKSVNKSSKRKVWKPTGKVFSNIGYIWRPTGRTFTIVGNACPLTRITTTTEVPLRKPTALDNETSKPVVTLVYSRKPRKSKTNVPVSKSKVLKSVSANKKEPSKSWGSKVSDVPSSSLDECRSSKLFSGIWTPAAPSI</sequence>
<feature type="region of interest" description="Disordered" evidence="1">
    <location>
        <begin position="564"/>
        <end position="602"/>
    </location>
</feature>
<feature type="region of interest" description="Disordered" evidence="1">
    <location>
        <begin position="387"/>
        <end position="428"/>
    </location>
</feature>
<reference evidence="2" key="2">
    <citation type="submission" date="2022-01" db="EMBL/GenBank/DDBJ databases">
        <authorList>
            <person name="Yamashiro T."/>
            <person name="Shiraishi A."/>
            <person name="Satake H."/>
            <person name="Nakayama K."/>
        </authorList>
    </citation>
    <scope>NUCLEOTIDE SEQUENCE</scope>
</reference>
<comment type="caution">
    <text evidence="2">The sequence shown here is derived from an EMBL/GenBank/DDBJ whole genome shotgun (WGS) entry which is preliminary data.</text>
</comment>
<feature type="compositionally biased region" description="Low complexity" evidence="1">
    <location>
        <begin position="569"/>
        <end position="582"/>
    </location>
</feature>
<organism evidence="2 3">
    <name type="scientific">Tanacetum coccineum</name>
    <dbReference type="NCBI Taxonomy" id="301880"/>
    <lineage>
        <taxon>Eukaryota</taxon>
        <taxon>Viridiplantae</taxon>
        <taxon>Streptophyta</taxon>
        <taxon>Embryophyta</taxon>
        <taxon>Tracheophyta</taxon>
        <taxon>Spermatophyta</taxon>
        <taxon>Magnoliopsida</taxon>
        <taxon>eudicotyledons</taxon>
        <taxon>Gunneridae</taxon>
        <taxon>Pentapetalae</taxon>
        <taxon>asterids</taxon>
        <taxon>campanulids</taxon>
        <taxon>Asterales</taxon>
        <taxon>Asteraceae</taxon>
        <taxon>Asteroideae</taxon>
        <taxon>Anthemideae</taxon>
        <taxon>Anthemidinae</taxon>
        <taxon>Tanacetum</taxon>
    </lineage>
</organism>